<protein>
    <recommendedName>
        <fullName evidence="1">Glycosyltransferase 2-like domain-containing protein</fullName>
    </recommendedName>
</protein>
<dbReference type="STRING" id="1802758.A3A96_00980"/>
<feature type="domain" description="Glycosyltransferase 2-like" evidence="1">
    <location>
        <begin position="14"/>
        <end position="135"/>
    </location>
</feature>
<dbReference type="EMBL" id="MHWB01000004">
    <property type="protein sequence ID" value="OHB02432.1"/>
    <property type="molecule type" value="Genomic_DNA"/>
</dbReference>
<dbReference type="GO" id="GO:0016758">
    <property type="term" value="F:hexosyltransferase activity"/>
    <property type="evidence" value="ECO:0007669"/>
    <property type="project" value="UniProtKB-ARBA"/>
</dbReference>
<dbReference type="InterPro" id="IPR001173">
    <property type="entry name" value="Glyco_trans_2-like"/>
</dbReference>
<gene>
    <name evidence="2" type="ORF">A3A96_00980</name>
</gene>
<dbReference type="SUPFAM" id="SSF53448">
    <property type="entry name" value="Nucleotide-diphospho-sugar transferases"/>
    <property type="match status" value="1"/>
</dbReference>
<reference evidence="2 3" key="1">
    <citation type="journal article" date="2016" name="Nat. Commun.">
        <title>Thousands of microbial genomes shed light on interconnected biogeochemical processes in an aquifer system.</title>
        <authorList>
            <person name="Anantharaman K."/>
            <person name="Brown C.T."/>
            <person name="Hug L.A."/>
            <person name="Sharon I."/>
            <person name="Castelle C.J."/>
            <person name="Probst A.J."/>
            <person name="Thomas B.C."/>
            <person name="Singh A."/>
            <person name="Wilkins M.J."/>
            <person name="Karaoz U."/>
            <person name="Brodie E.L."/>
            <person name="Williams K.H."/>
            <person name="Hubbard S.S."/>
            <person name="Banfield J.F."/>
        </authorList>
    </citation>
    <scope>NUCLEOTIDE SEQUENCE [LARGE SCALE GENOMIC DNA]</scope>
</reference>
<name>A0A1G2U0S1_9BACT</name>
<dbReference type="PANTHER" id="PTHR22916:SF3">
    <property type="entry name" value="UDP-GLCNAC:BETAGAL BETA-1,3-N-ACETYLGLUCOSAMINYLTRANSFERASE-LIKE PROTEIN 1"/>
    <property type="match status" value="1"/>
</dbReference>
<dbReference type="InterPro" id="IPR029044">
    <property type="entry name" value="Nucleotide-diphossugar_trans"/>
</dbReference>
<evidence type="ECO:0000313" key="3">
    <source>
        <dbReference type="Proteomes" id="UP000177707"/>
    </source>
</evidence>
<organism evidence="2 3">
    <name type="scientific">Candidatus Zambryskibacteria bacterium RIFCSPLOWO2_01_FULL_39_39</name>
    <dbReference type="NCBI Taxonomy" id="1802758"/>
    <lineage>
        <taxon>Bacteria</taxon>
        <taxon>Candidatus Zambryskiibacteriota</taxon>
    </lineage>
</organism>
<dbReference type="AlphaFoldDB" id="A0A1G2U0S1"/>
<dbReference type="Proteomes" id="UP000177707">
    <property type="component" value="Unassembled WGS sequence"/>
</dbReference>
<comment type="caution">
    <text evidence="2">The sequence shown here is derived from an EMBL/GenBank/DDBJ whole genome shotgun (WGS) entry which is preliminary data.</text>
</comment>
<evidence type="ECO:0000313" key="2">
    <source>
        <dbReference type="EMBL" id="OHB02432.1"/>
    </source>
</evidence>
<evidence type="ECO:0000259" key="1">
    <source>
        <dbReference type="Pfam" id="PF00535"/>
    </source>
</evidence>
<proteinExistence type="predicted"/>
<sequence length="349" mass="40039">MRNTRKKTSLPLVSICIPNYNNARYLNACINSAINQTYGNVEIIFVDDNSSDTSLNIAKKYAGKIKILKNESNIGQPQNTNKCVGLSRGKYIVILHSDDMLLPDFAEKLVPLLEKNPSVGMAVGERILTDEKNKLRKIAPFYDGDYLIPGIKQAKVFMMASFLPCQVLLQRDIFLKIGGTDSRHIVNLDGLLWFKCSLEGDIAYTQEAVSIYRIHSKQTTAQYNRTINHMMENYITLTEMFRLGKKYAYLRKFFNEAVKRVAVITLRYCTDVIRDKNYDLAKKYLTLATVFDSKIIENHDYKVIEKCLRAPGIKRDQMIKKFISKDKLRDRGFSYSPPRGSVRIDKSLK</sequence>
<accession>A0A1G2U0S1</accession>
<dbReference type="Gene3D" id="3.90.550.10">
    <property type="entry name" value="Spore Coat Polysaccharide Biosynthesis Protein SpsA, Chain A"/>
    <property type="match status" value="1"/>
</dbReference>
<dbReference type="Pfam" id="PF00535">
    <property type="entry name" value="Glycos_transf_2"/>
    <property type="match status" value="1"/>
</dbReference>
<dbReference type="PANTHER" id="PTHR22916">
    <property type="entry name" value="GLYCOSYLTRANSFERASE"/>
    <property type="match status" value="1"/>
</dbReference>